<name>A0ABP7DEX4_9MICC</name>
<comment type="subunit">
    <text evidence="3">Homodimer.</text>
</comment>
<dbReference type="PROSITE" id="PS01071">
    <property type="entry name" value="GRPE"/>
    <property type="match status" value="1"/>
</dbReference>
<dbReference type="PRINTS" id="PR00773">
    <property type="entry name" value="GRPEPROTEIN"/>
</dbReference>
<keyword evidence="2 3" id="KW-0143">Chaperone</keyword>
<evidence type="ECO:0000256" key="7">
    <source>
        <dbReference type="SAM" id="MobiDB-lite"/>
    </source>
</evidence>
<dbReference type="SUPFAM" id="SSF58014">
    <property type="entry name" value="Coiled-coil domain of nucleotide exchange factor GrpE"/>
    <property type="match status" value="1"/>
</dbReference>
<feature type="compositionally biased region" description="Low complexity" evidence="7">
    <location>
        <begin position="34"/>
        <end position="55"/>
    </location>
</feature>
<comment type="subcellular location">
    <subcellularLocation>
        <location evidence="3">Cytoplasm</location>
    </subcellularLocation>
</comment>
<sequence length="243" mass="25608">MPHHGHEEEHGEEPVRFNDKRKIDPESGQPRGTEAAGEGSADPAPADAGSAEAGSTEGQAPDGRAPEGGSDAEAGSAEADAADALAEAERIINGASGEDAAPEAATDVEAELRNDLLRLQAEYVNYRKRVERDREQVRELAVQSVLTSLLPVLDDLDAARQHGDLEDGPFAAVARKLNTILEGHGLEAIADAGVAFDPNVHEALMQQPNPEVPADHVAQVLRTGYRKGERVLRAAGVIVSTGE</sequence>
<evidence type="ECO:0000313" key="8">
    <source>
        <dbReference type="EMBL" id="GAA3703705.1"/>
    </source>
</evidence>
<feature type="region of interest" description="Disordered" evidence="7">
    <location>
        <begin position="1"/>
        <end position="81"/>
    </location>
</feature>
<dbReference type="PANTHER" id="PTHR21237">
    <property type="entry name" value="GRPE PROTEIN"/>
    <property type="match status" value="1"/>
</dbReference>
<dbReference type="Pfam" id="PF01025">
    <property type="entry name" value="GrpE"/>
    <property type="match status" value="1"/>
</dbReference>
<dbReference type="InterPro" id="IPR013805">
    <property type="entry name" value="GrpE_CC"/>
</dbReference>
<protein>
    <recommendedName>
        <fullName evidence="3 4">Protein GrpE</fullName>
    </recommendedName>
    <alternativeName>
        <fullName evidence="3">HSP-70 cofactor</fullName>
    </alternativeName>
</protein>
<evidence type="ECO:0000256" key="6">
    <source>
        <dbReference type="SAM" id="Coils"/>
    </source>
</evidence>
<keyword evidence="3" id="KW-0963">Cytoplasm</keyword>
<keyword evidence="9" id="KW-1185">Reference proteome</keyword>
<dbReference type="HAMAP" id="MF_01151">
    <property type="entry name" value="GrpE"/>
    <property type="match status" value="1"/>
</dbReference>
<dbReference type="Gene3D" id="3.90.20.20">
    <property type="match status" value="1"/>
</dbReference>
<comment type="function">
    <text evidence="3 4">Participates actively in the response to hyperosmotic and heat shock by preventing the aggregation of stress-denatured proteins, in association with DnaK and GrpE. It is the nucleotide exchange factor for DnaK and may function as a thermosensor. Unfolded proteins bind initially to DnaJ; upon interaction with the DnaJ-bound protein, DnaK hydrolyzes its bound ATP, resulting in the formation of a stable complex. GrpE releases ADP from DnaK; ATP binding to DnaK triggers the release of the substrate protein, thus completing the reaction cycle. Several rounds of ATP-dependent interactions between DnaJ, DnaK and GrpE are required for fully efficient folding.</text>
</comment>
<dbReference type="SUPFAM" id="SSF51064">
    <property type="entry name" value="Head domain of nucleotide exchange factor GrpE"/>
    <property type="match status" value="1"/>
</dbReference>
<comment type="similarity">
    <text evidence="1 3 5">Belongs to the GrpE family.</text>
</comment>
<evidence type="ECO:0000313" key="9">
    <source>
        <dbReference type="Proteomes" id="UP001501536"/>
    </source>
</evidence>
<keyword evidence="3 4" id="KW-0346">Stress response</keyword>
<dbReference type="RefSeq" id="WP_344882808.1">
    <property type="nucleotide sequence ID" value="NZ_BAABCJ010000002.1"/>
</dbReference>
<feature type="compositionally biased region" description="Basic and acidic residues" evidence="7">
    <location>
        <begin position="1"/>
        <end position="25"/>
    </location>
</feature>
<organism evidence="8 9">
    <name type="scientific">Zhihengliuella alba</name>
    <dbReference type="NCBI Taxonomy" id="547018"/>
    <lineage>
        <taxon>Bacteria</taxon>
        <taxon>Bacillati</taxon>
        <taxon>Actinomycetota</taxon>
        <taxon>Actinomycetes</taxon>
        <taxon>Micrococcales</taxon>
        <taxon>Micrococcaceae</taxon>
        <taxon>Zhihengliuella</taxon>
    </lineage>
</organism>
<feature type="coiled-coil region" evidence="6">
    <location>
        <begin position="109"/>
        <end position="136"/>
    </location>
</feature>
<feature type="compositionally biased region" description="Low complexity" evidence="7">
    <location>
        <begin position="67"/>
        <end position="81"/>
    </location>
</feature>
<gene>
    <name evidence="3 8" type="primary">grpE</name>
    <name evidence="8" type="ORF">GCM10022377_16760</name>
</gene>
<dbReference type="InterPro" id="IPR009012">
    <property type="entry name" value="GrpE_head"/>
</dbReference>
<evidence type="ECO:0000256" key="1">
    <source>
        <dbReference type="ARBA" id="ARBA00009054"/>
    </source>
</evidence>
<evidence type="ECO:0000256" key="3">
    <source>
        <dbReference type="HAMAP-Rule" id="MF_01151"/>
    </source>
</evidence>
<dbReference type="Gene3D" id="2.30.22.10">
    <property type="entry name" value="Head domain of nucleotide exchange factor GrpE"/>
    <property type="match status" value="1"/>
</dbReference>
<accession>A0ABP7DEX4</accession>
<evidence type="ECO:0000256" key="2">
    <source>
        <dbReference type="ARBA" id="ARBA00023186"/>
    </source>
</evidence>
<evidence type="ECO:0000256" key="4">
    <source>
        <dbReference type="RuleBase" id="RU000639"/>
    </source>
</evidence>
<dbReference type="InterPro" id="IPR000740">
    <property type="entry name" value="GrpE"/>
</dbReference>
<dbReference type="EMBL" id="BAABCJ010000002">
    <property type="protein sequence ID" value="GAA3703705.1"/>
    <property type="molecule type" value="Genomic_DNA"/>
</dbReference>
<evidence type="ECO:0000256" key="5">
    <source>
        <dbReference type="RuleBase" id="RU004478"/>
    </source>
</evidence>
<keyword evidence="6" id="KW-0175">Coiled coil</keyword>
<reference evidence="9" key="1">
    <citation type="journal article" date="2019" name="Int. J. Syst. Evol. Microbiol.">
        <title>The Global Catalogue of Microorganisms (GCM) 10K type strain sequencing project: providing services to taxonomists for standard genome sequencing and annotation.</title>
        <authorList>
            <consortium name="The Broad Institute Genomics Platform"/>
            <consortium name="The Broad Institute Genome Sequencing Center for Infectious Disease"/>
            <person name="Wu L."/>
            <person name="Ma J."/>
        </authorList>
    </citation>
    <scope>NUCLEOTIDE SEQUENCE [LARGE SCALE GENOMIC DNA]</scope>
    <source>
        <strain evidence="9">JCM 16961</strain>
    </source>
</reference>
<dbReference type="Proteomes" id="UP001501536">
    <property type="component" value="Unassembled WGS sequence"/>
</dbReference>
<comment type="caution">
    <text evidence="8">The sequence shown here is derived from an EMBL/GenBank/DDBJ whole genome shotgun (WGS) entry which is preliminary data.</text>
</comment>
<dbReference type="PANTHER" id="PTHR21237:SF23">
    <property type="entry name" value="GRPE PROTEIN HOMOLOG, MITOCHONDRIAL"/>
    <property type="match status" value="1"/>
</dbReference>
<proteinExistence type="inferred from homology"/>
<dbReference type="CDD" id="cd00446">
    <property type="entry name" value="GrpE"/>
    <property type="match status" value="1"/>
</dbReference>